<protein>
    <recommendedName>
        <fullName evidence="3">Peptide hydrolase</fullName>
        <ecNumber evidence="3">3.4.-.-</ecNumber>
    </recommendedName>
</protein>
<name>A0A9W8GAI0_9FUNG</name>
<dbReference type="InterPro" id="IPR007484">
    <property type="entry name" value="Peptidase_M28"/>
</dbReference>
<proteinExistence type="inferred from homology"/>
<evidence type="ECO:0000313" key="5">
    <source>
        <dbReference type="EMBL" id="KAJ2679423.1"/>
    </source>
</evidence>
<accession>A0A9W8GAI0</accession>
<dbReference type="EMBL" id="JANBTW010000012">
    <property type="protein sequence ID" value="KAJ2679423.1"/>
    <property type="molecule type" value="Genomic_DNA"/>
</dbReference>
<keyword evidence="3" id="KW-0645">Protease</keyword>
<dbReference type="CDD" id="cd03880">
    <property type="entry name" value="M28_QC_like"/>
    <property type="match status" value="1"/>
</dbReference>
<evidence type="ECO:0000256" key="2">
    <source>
        <dbReference type="ARBA" id="ARBA00023315"/>
    </source>
</evidence>
<dbReference type="Proteomes" id="UP001151518">
    <property type="component" value="Unassembled WGS sequence"/>
</dbReference>
<dbReference type="EC" id="3.4.-.-" evidence="3"/>
<dbReference type="Gene3D" id="3.40.630.10">
    <property type="entry name" value="Zn peptidases"/>
    <property type="match status" value="1"/>
</dbReference>
<keyword evidence="3" id="KW-0378">Hydrolase</keyword>
<dbReference type="GO" id="GO:0008270">
    <property type="term" value="F:zinc ion binding"/>
    <property type="evidence" value="ECO:0007669"/>
    <property type="project" value="TreeGrafter"/>
</dbReference>
<evidence type="ECO:0000256" key="1">
    <source>
        <dbReference type="ARBA" id="ARBA00022679"/>
    </source>
</evidence>
<gene>
    <name evidence="5" type="ORF">GGI25_001558</name>
</gene>
<dbReference type="GO" id="GO:0016603">
    <property type="term" value="F:glutaminyl-peptide cyclotransferase activity"/>
    <property type="evidence" value="ECO:0007669"/>
    <property type="project" value="InterPro"/>
</dbReference>
<dbReference type="GO" id="GO:0006508">
    <property type="term" value="P:proteolysis"/>
    <property type="evidence" value="ECO:0007669"/>
    <property type="project" value="UniProtKB-KW"/>
</dbReference>
<dbReference type="SUPFAM" id="SSF53187">
    <property type="entry name" value="Zn-dependent exopeptidases"/>
    <property type="match status" value="1"/>
</dbReference>
<reference evidence="5" key="1">
    <citation type="submission" date="2022-07" db="EMBL/GenBank/DDBJ databases">
        <title>Phylogenomic reconstructions and comparative analyses of Kickxellomycotina fungi.</title>
        <authorList>
            <person name="Reynolds N.K."/>
            <person name="Stajich J.E."/>
            <person name="Barry K."/>
            <person name="Grigoriev I.V."/>
            <person name="Crous P."/>
            <person name="Smith M.E."/>
        </authorList>
    </citation>
    <scope>NUCLEOTIDE SEQUENCE</scope>
    <source>
        <strain evidence="5">NRRL 3115</strain>
    </source>
</reference>
<keyword evidence="3" id="KW-0479">Metal-binding</keyword>
<dbReference type="AlphaFoldDB" id="A0A9W8GAI0"/>
<comment type="caution">
    <text evidence="5">The sequence shown here is derived from an EMBL/GenBank/DDBJ whole genome shotgun (WGS) entry which is preliminary data.</text>
</comment>
<dbReference type="GO" id="GO:0008233">
    <property type="term" value="F:peptidase activity"/>
    <property type="evidence" value="ECO:0007669"/>
    <property type="project" value="UniProtKB-KW"/>
</dbReference>
<organism evidence="5 6">
    <name type="scientific">Coemansia spiralis</name>
    <dbReference type="NCBI Taxonomy" id="417178"/>
    <lineage>
        <taxon>Eukaryota</taxon>
        <taxon>Fungi</taxon>
        <taxon>Fungi incertae sedis</taxon>
        <taxon>Zoopagomycota</taxon>
        <taxon>Kickxellomycotina</taxon>
        <taxon>Kickxellomycetes</taxon>
        <taxon>Kickxellales</taxon>
        <taxon>Kickxellaceae</taxon>
        <taxon>Coemansia</taxon>
    </lineage>
</organism>
<dbReference type="PANTHER" id="PTHR12283">
    <property type="entry name" value="GLUTAMINYL-PEPTIDE CYCLOTRANSFERASE"/>
    <property type="match status" value="1"/>
</dbReference>
<keyword evidence="3" id="KW-0862">Zinc</keyword>
<feature type="domain" description="Peptidase M28" evidence="4">
    <location>
        <begin position="131"/>
        <end position="359"/>
    </location>
</feature>
<dbReference type="Pfam" id="PF04389">
    <property type="entry name" value="Peptidase_M28"/>
    <property type="match status" value="1"/>
</dbReference>
<evidence type="ECO:0000313" key="6">
    <source>
        <dbReference type="Proteomes" id="UP001151518"/>
    </source>
</evidence>
<evidence type="ECO:0000259" key="4">
    <source>
        <dbReference type="Pfam" id="PF04389"/>
    </source>
</evidence>
<evidence type="ECO:0000256" key="3">
    <source>
        <dbReference type="RuleBase" id="RU361240"/>
    </source>
</evidence>
<keyword evidence="1" id="KW-0808">Transferase</keyword>
<dbReference type="PANTHER" id="PTHR12283:SF6">
    <property type="entry name" value="GLUTAMINYL-PEPTIDE CYCLOTRANSFERASE-RELATED"/>
    <property type="match status" value="1"/>
</dbReference>
<keyword evidence="2" id="KW-0012">Acyltransferase</keyword>
<dbReference type="InterPro" id="IPR037457">
    <property type="entry name" value="M28_QC"/>
</dbReference>
<comment type="similarity">
    <text evidence="3">Belongs to the peptidase M28 family.</text>
</comment>
<dbReference type="OrthoDB" id="3907302at2759"/>
<dbReference type="InterPro" id="IPR040234">
    <property type="entry name" value="QC/QCL"/>
</dbReference>
<sequence length="368" mass="40466">MHPRNIIRYSRAATVYVFVSTAVLLFGITLVNASSLKNSLSLRAFSNPQFANVLSDLQLKQLSKTLGEQKSWMDIKNGELLAPVLVPRQIGSPGYLATQKLIVTTLSDLGYAISWDNFTTSTPVGQVKMSNIIATKNPAAAKRLILAAHYESKILPDGDFVGATDSAVPVALMLDVARGLAQKIDQNKNSDTTLQLVFFDGEEAYEDWTSTDSIYGARHLADLWEHNPDPATVAALNGAAQHKPELERVELMVLLDLIGAPNNAFVALQLPTADLFLELSRLENRLHNAGYINRTYMNTKAPAGEGNIEDDHLPFIQRNVPVLHLISYPFPKAWHKLADNASALDKTVISDMSLILRSFVASYLRLSV</sequence>